<evidence type="ECO:0000313" key="1">
    <source>
        <dbReference type="Proteomes" id="UP000887565"/>
    </source>
</evidence>
<keyword evidence="1" id="KW-1185">Reference proteome</keyword>
<evidence type="ECO:0000313" key="2">
    <source>
        <dbReference type="WBParaSite" id="nRc.2.0.1.t30780-RA"/>
    </source>
</evidence>
<sequence length="101" mass="10492">MLTVVETVGVTAVTEVTVVEGGGTEAIVGNGAIIVVAVSDFVVVRCSTSIGGAGETLFANKIFDDVDEYEGGQGISFEEVKAATTNAKKNKSWMMTSMEKP</sequence>
<reference evidence="2" key="1">
    <citation type="submission" date="2022-11" db="UniProtKB">
        <authorList>
            <consortium name="WormBaseParasite"/>
        </authorList>
    </citation>
    <scope>IDENTIFICATION</scope>
</reference>
<protein>
    <submittedName>
        <fullName evidence="2">Uncharacterized protein</fullName>
    </submittedName>
</protein>
<organism evidence="1 2">
    <name type="scientific">Romanomermis culicivorax</name>
    <name type="common">Nematode worm</name>
    <dbReference type="NCBI Taxonomy" id="13658"/>
    <lineage>
        <taxon>Eukaryota</taxon>
        <taxon>Metazoa</taxon>
        <taxon>Ecdysozoa</taxon>
        <taxon>Nematoda</taxon>
        <taxon>Enoplea</taxon>
        <taxon>Dorylaimia</taxon>
        <taxon>Mermithida</taxon>
        <taxon>Mermithoidea</taxon>
        <taxon>Mermithidae</taxon>
        <taxon>Romanomermis</taxon>
    </lineage>
</organism>
<dbReference type="WBParaSite" id="nRc.2.0.1.t30780-RA">
    <property type="protein sequence ID" value="nRc.2.0.1.t30780-RA"/>
    <property type="gene ID" value="nRc.2.0.1.g30780"/>
</dbReference>
<dbReference type="AlphaFoldDB" id="A0A915JWH7"/>
<name>A0A915JWH7_ROMCU</name>
<proteinExistence type="predicted"/>
<dbReference type="Proteomes" id="UP000887565">
    <property type="component" value="Unplaced"/>
</dbReference>
<accession>A0A915JWH7</accession>